<dbReference type="InterPro" id="IPR012340">
    <property type="entry name" value="NA-bd_OB-fold"/>
</dbReference>
<dbReference type="SUPFAM" id="SSF50249">
    <property type="entry name" value="Nucleic acid-binding proteins"/>
    <property type="match status" value="1"/>
</dbReference>
<dbReference type="InterPro" id="IPR003808">
    <property type="entry name" value="Fe-S_metab-assoc_dom"/>
</dbReference>
<keyword evidence="3" id="KW-1185">Reference proteome</keyword>
<reference evidence="2 3" key="1">
    <citation type="journal article" date="2018" name="Mol. Plant">
        <title>The genome of Artemisia annua provides insight into the evolution of Asteraceae family and artemisinin biosynthesis.</title>
        <authorList>
            <person name="Shen Q."/>
            <person name="Zhang L."/>
            <person name="Liao Z."/>
            <person name="Wang S."/>
            <person name="Yan T."/>
            <person name="Shi P."/>
            <person name="Liu M."/>
            <person name="Fu X."/>
            <person name="Pan Q."/>
            <person name="Wang Y."/>
            <person name="Lv Z."/>
            <person name="Lu X."/>
            <person name="Zhang F."/>
            <person name="Jiang W."/>
            <person name="Ma Y."/>
            <person name="Chen M."/>
            <person name="Hao X."/>
            <person name="Li L."/>
            <person name="Tang Y."/>
            <person name="Lv G."/>
            <person name="Zhou Y."/>
            <person name="Sun X."/>
            <person name="Brodelius P.E."/>
            <person name="Rose J.K.C."/>
            <person name="Tang K."/>
        </authorList>
    </citation>
    <scope>NUCLEOTIDE SEQUENCE [LARGE SCALE GENOMIC DNA]</scope>
    <source>
        <strain evidence="3">cv. Huhao1</strain>
        <tissue evidence="2">Leaf</tissue>
    </source>
</reference>
<dbReference type="GO" id="GO:0009507">
    <property type="term" value="C:chloroplast"/>
    <property type="evidence" value="ECO:0007669"/>
    <property type="project" value="TreeGrafter"/>
</dbReference>
<dbReference type="SUPFAM" id="SSF82649">
    <property type="entry name" value="SufE/NifU"/>
    <property type="match status" value="1"/>
</dbReference>
<dbReference type="Proteomes" id="UP000245207">
    <property type="component" value="Unassembled WGS sequence"/>
</dbReference>
<evidence type="ECO:0000313" key="3">
    <source>
        <dbReference type="Proteomes" id="UP000245207"/>
    </source>
</evidence>
<dbReference type="EMBL" id="PKPP01027860">
    <property type="protein sequence ID" value="PWA27319.1"/>
    <property type="molecule type" value="Genomic_DNA"/>
</dbReference>
<name>A0A2U1K9W1_ARTAN</name>
<evidence type="ECO:0000313" key="2">
    <source>
        <dbReference type="EMBL" id="PWA27319.1"/>
    </source>
</evidence>
<feature type="domain" description="Fe-S metabolism associated" evidence="1">
    <location>
        <begin position="17"/>
        <end position="82"/>
    </location>
</feature>
<comment type="caution">
    <text evidence="2">The sequence shown here is derived from an EMBL/GenBank/DDBJ whole genome shotgun (WGS) entry which is preliminary data.</text>
</comment>
<organism evidence="2 3">
    <name type="scientific">Artemisia annua</name>
    <name type="common">Sweet wormwood</name>
    <dbReference type="NCBI Taxonomy" id="35608"/>
    <lineage>
        <taxon>Eukaryota</taxon>
        <taxon>Viridiplantae</taxon>
        <taxon>Streptophyta</taxon>
        <taxon>Embryophyta</taxon>
        <taxon>Tracheophyta</taxon>
        <taxon>Spermatophyta</taxon>
        <taxon>Magnoliopsida</taxon>
        <taxon>eudicotyledons</taxon>
        <taxon>Gunneridae</taxon>
        <taxon>Pentapetalae</taxon>
        <taxon>asterids</taxon>
        <taxon>campanulids</taxon>
        <taxon>Asterales</taxon>
        <taxon>Asteraceae</taxon>
        <taxon>Asteroideae</taxon>
        <taxon>Anthemideae</taxon>
        <taxon>Artemisiinae</taxon>
        <taxon>Artemisia</taxon>
    </lineage>
</organism>
<dbReference type="GO" id="GO:0016226">
    <property type="term" value="P:iron-sulfur cluster assembly"/>
    <property type="evidence" value="ECO:0007669"/>
    <property type="project" value="TreeGrafter"/>
</dbReference>
<dbReference type="OrthoDB" id="411584at2759"/>
<dbReference type="Gene3D" id="3.90.1010.10">
    <property type="match status" value="1"/>
</dbReference>
<dbReference type="Pfam" id="PF02657">
    <property type="entry name" value="SufE"/>
    <property type="match status" value="1"/>
</dbReference>
<evidence type="ECO:0000259" key="1">
    <source>
        <dbReference type="Pfam" id="PF02657"/>
    </source>
</evidence>
<dbReference type="PANTHER" id="PTHR46230:SF3">
    <property type="entry name" value="SUFE-LIKE PROTEIN 1, CHLOROPLASTIC_MITOCHONDRIAL"/>
    <property type="match status" value="1"/>
</dbReference>
<dbReference type="STRING" id="35608.A0A2U1K9W1"/>
<protein>
    <submittedName>
        <fullName evidence="2">SufE-like protein 1, chloroplastic/mitochondrial</fullName>
    </submittedName>
</protein>
<proteinExistence type="predicted"/>
<dbReference type="PANTHER" id="PTHR46230">
    <property type="match status" value="1"/>
</dbReference>
<gene>
    <name evidence="2" type="ORF">CTI12_AA627760</name>
</gene>
<sequence length="157" mass="17488">MSKASKKQIRCYFDDDDCKNLVIEGDSDFVLTNGLTALLIQGLLGSLVEKISWVSPDFVVMLGLQQSLTPIRNNGFLNMLGRALRVTLWGKLGDQIVKTMSAHTGKYTIILTSMMAKYYNGQLGISSCSSSLILDNDEIRTIVIFKAQQIRFPLSYI</sequence>
<accession>A0A2U1K9W1</accession>
<dbReference type="AlphaFoldDB" id="A0A2U1K9W1"/>